<accession>A0A1M5EYY5</accession>
<dbReference type="OrthoDB" id="482201at2"/>
<keyword evidence="3" id="KW-1185">Reference proteome</keyword>
<gene>
    <name evidence="2" type="ORF">SAMN05443633_107106</name>
</gene>
<evidence type="ECO:0000313" key="2">
    <source>
        <dbReference type="EMBL" id="SHF84327.1"/>
    </source>
</evidence>
<dbReference type="Proteomes" id="UP000184518">
    <property type="component" value="Unassembled WGS sequence"/>
</dbReference>
<sequence length="262" mass="30423">MCFYFKYIFQKMITRAYIHEYGNNKIEPEHLDVKNVLESRGIGCELFTLKKLQRNQLILNNETLVVGDHSAISQVLKRLNFNSFPSCYPESLNKYLHRNIRETTVRKLLLENDGNTLNIFVKPKSRTKLFTGFVIQSNYDLFKIETLAKDTELYCSEVIEFISEFRVFVNQSEIVGIKKYDGDEKVTLNMNIIENAIHDFENSTEKTNGYGIDFGVLKTGETALIEWNDGFALGSYGLDKEIYTDLILSRWEEILKTSNFNV</sequence>
<dbReference type="Pfam" id="PF18299">
    <property type="entry name" value="R2K_2"/>
    <property type="match status" value="1"/>
</dbReference>
<dbReference type="EMBL" id="FQUT01000007">
    <property type="protein sequence ID" value="SHF84327.1"/>
    <property type="molecule type" value="Genomic_DNA"/>
</dbReference>
<name>A0A1M5EYY5_9FLAO</name>
<protein>
    <recommendedName>
        <fullName evidence="1">ATP-grasp domain-containing protein</fullName>
    </recommendedName>
</protein>
<evidence type="ECO:0000259" key="1">
    <source>
        <dbReference type="Pfam" id="PF18299"/>
    </source>
</evidence>
<proteinExistence type="predicted"/>
<dbReference type="STRING" id="1416778.SAMN05443633_107106"/>
<organism evidence="2 3">
    <name type="scientific">Chryseobacterium arachidis</name>
    <dbReference type="NCBI Taxonomy" id="1416778"/>
    <lineage>
        <taxon>Bacteria</taxon>
        <taxon>Pseudomonadati</taxon>
        <taxon>Bacteroidota</taxon>
        <taxon>Flavobacteriia</taxon>
        <taxon>Flavobacteriales</taxon>
        <taxon>Weeksellaceae</taxon>
        <taxon>Chryseobacterium group</taxon>
        <taxon>Chryseobacterium</taxon>
    </lineage>
</organism>
<dbReference type="AlphaFoldDB" id="A0A1M5EYY5"/>
<evidence type="ECO:0000313" key="3">
    <source>
        <dbReference type="Proteomes" id="UP000184518"/>
    </source>
</evidence>
<dbReference type="InterPro" id="IPR041261">
    <property type="entry name" value="R2K_2"/>
</dbReference>
<feature type="domain" description="ATP-grasp" evidence="1">
    <location>
        <begin position="95"/>
        <end position="245"/>
    </location>
</feature>
<reference evidence="3" key="1">
    <citation type="submission" date="2016-11" db="EMBL/GenBank/DDBJ databases">
        <authorList>
            <person name="Varghese N."/>
            <person name="Submissions S."/>
        </authorList>
    </citation>
    <scope>NUCLEOTIDE SEQUENCE [LARGE SCALE GENOMIC DNA]</scope>
    <source>
        <strain evidence="3">DSM 27619</strain>
    </source>
</reference>